<evidence type="ECO:0000256" key="3">
    <source>
        <dbReference type="SAM" id="SignalP"/>
    </source>
</evidence>
<dbReference type="CDD" id="cd08656">
    <property type="entry name" value="M28_like"/>
    <property type="match status" value="1"/>
</dbReference>
<dbReference type="InterPro" id="IPR040234">
    <property type="entry name" value="QC/QCL"/>
</dbReference>
<dbReference type="PANTHER" id="PTHR12283:SF6">
    <property type="entry name" value="GLUTAMINYL-PEPTIDE CYCLOTRANSFERASE-RELATED"/>
    <property type="match status" value="1"/>
</dbReference>
<name>A0A948TDL0_9BACT</name>
<gene>
    <name evidence="5" type="ORF">H9777_12990</name>
</gene>
<feature type="signal peptide" evidence="3">
    <location>
        <begin position="1"/>
        <end position="22"/>
    </location>
</feature>
<dbReference type="Proteomes" id="UP000783796">
    <property type="component" value="Unassembled WGS sequence"/>
</dbReference>
<dbReference type="PROSITE" id="PS51257">
    <property type="entry name" value="PROKAR_LIPOPROTEIN"/>
    <property type="match status" value="1"/>
</dbReference>
<dbReference type="AlphaFoldDB" id="A0A948TDL0"/>
<evidence type="ECO:0000256" key="1">
    <source>
        <dbReference type="ARBA" id="ARBA00022679"/>
    </source>
</evidence>
<evidence type="ECO:0000256" key="2">
    <source>
        <dbReference type="ARBA" id="ARBA00023315"/>
    </source>
</evidence>
<dbReference type="PANTHER" id="PTHR12283">
    <property type="entry name" value="GLUTAMINYL-PEPTIDE CYCLOTRANSFERASE"/>
    <property type="match status" value="1"/>
</dbReference>
<dbReference type="InterPro" id="IPR007484">
    <property type="entry name" value="Peptidase_M28"/>
</dbReference>
<evidence type="ECO:0000313" key="6">
    <source>
        <dbReference type="Proteomes" id="UP000783796"/>
    </source>
</evidence>
<dbReference type="EMBL" id="JAHLFW010000109">
    <property type="protein sequence ID" value="MBU3839198.1"/>
    <property type="molecule type" value="Genomic_DNA"/>
</dbReference>
<sequence length="335" mass="37432">MNIFGKILSGSMILISAAAVTACGSSKKSDSTIINEEATSNVQAPVFNADSAYSYVKAQVDFGPRVPNTKPHKECGDYLASKLESFGAKVYNQYADLVAYDGTLLKARNIIGEYNPEAKKRVILFAHWDCRPYADCDEEKYHHTAIDGANDGASGVGVLLEIARQIQKQSPTIGIDIAFFDAEDYGIPEFYQGNYKADTWCLGSQYWGRIPHVPNYKARYGILLDMVGGKNATFYYEGYSQRTANNVMKKIWNAAHELGYGNTFIKEKGGEITDDHIYVNRYRQIPCVDIIHYDTNSDTGFNPTWHTIDDTMENIDRATLQAVGQTVLQVIYNEK</sequence>
<evidence type="ECO:0000259" key="4">
    <source>
        <dbReference type="Pfam" id="PF04389"/>
    </source>
</evidence>
<dbReference type="GO" id="GO:0008270">
    <property type="term" value="F:zinc ion binding"/>
    <property type="evidence" value="ECO:0007669"/>
    <property type="project" value="TreeGrafter"/>
</dbReference>
<evidence type="ECO:0000313" key="5">
    <source>
        <dbReference type="EMBL" id="MBU3839198.1"/>
    </source>
</evidence>
<accession>A0A948TDL0</accession>
<keyword evidence="1" id="KW-0808">Transferase</keyword>
<reference evidence="5" key="1">
    <citation type="journal article" date="2021" name="PeerJ">
        <title>Extensive microbial diversity within the chicken gut microbiome revealed by metagenomics and culture.</title>
        <authorList>
            <person name="Gilroy R."/>
            <person name="Ravi A."/>
            <person name="Getino M."/>
            <person name="Pursley I."/>
            <person name="Horton D.L."/>
            <person name="Alikhan N.F."/>
            <person name="Baker D."/>
            <person name="Gharbi K."/>
            <person name="Hall N."/>
            <person name="Watson M."/>
            <person name="Adriaenssens E.M."/>
            <person name="Foster-Nyarko E."/>
            <person name="Jarju S."/>
            <person name="Secka A."/>
            <person name="Antonio M."/>
            <person name="Oren A."/>
            <person name="Chaudhuri R.R."/>
            <person name="La Ragione R."/>
            <person name="Hildebrand F."/>
            <person name="Pallen M.J."/>
        </authorList>
    </citation>
    <scope>NUCLEOTIDE SEQUENCE</scope>
    <source>
        <strain evidence="5">G4-2901</strain>
    </source>
</reference>
<feature type="chain" id="PRO_5038128780" evidence="3">
    <location>
        <begin position="23"/>
        <end position="335"/>
    </location>
</feature>
<protein>
    <submittedName>
        <fullName evidence="5">M28 family peptidase</fullName>
    </submittedName>
</protein>
<keyword evidence="3" id="KW-0732">Signal</keyword>
<dbReference type="SUPFAM" id="SSF53187">
    <property type="entry name" value="Zn-dependent exopeptidases"/>
    <property type="match status" value="1"/>
</dbReference>
<keyword evidence="2" id="KW-0012">Acyltransferase</keyword>
<feature type="domain" description="Peptidase M28" evidence="4">
    <location>
        <begin position="109"/>
        <end position="330"/>
    </location>
</feature>
<comment type="caution">
    <text evidence="5">The sequence shown here is derived from an EMBL/GenBank/DDBJ whole genome shotgun (WGS) entry which is preliminary data.</text>
</comment>
<dbReference type="Pfam" id="PF04389">
    <property type="entry name" value="Peptidase_M28"/>
    <property type="match status" value="1"/>
</dbReference>
<reference evidence="5" key="2">
    <citation type="submission" date="2021-04" db="EMBL/GenBank/DDBJ databases">
        <authorList>
            <person name="Gilroy R."/>
        </authorList>
    </citation>
    <scope>NUCLEOTIDE SEQUENCE</scope>
    <source>
        <strain evidence="5">G4-2901</strain>
    </source>
</reference>
<dbReference type="Gene3D" id="3.40.630.10">
    <property type="entry name" value="Zn peptidases"/>
    <property type="match status" value="1"/>
</dbReference>
<proteinExistence type="predicted"/>
<organism evidence="5 6">
    <name type="scientific">Candidatus Phocaeicola faecigallinarum</name>
    <dbReference type="NCBI Taxonomy" id="2838732"/>
    <lineage>
        <taxon>Bacteria</taxon>
        <taxon>Pseudomonadati</taxon>
        <taxon>Bacteroidota</taxon>
        <taxon>Bacteroidia</taxon>
        <taxon>Bacteroidales</taxon>
        <taxon>Bacteroidaceae</taxon>
        <taxon>Phocaeicola</taxon>
    </lineage>
</organism>
<dbReference type="GO" id="GO:0016603">
    <property type="term" value="F:glutaminyl-peptide cyclotransferase activity"/>
    <property type="evidence" value="ECO:0007669"/>
    <property type="project" value="TreeGrafter"/>
</dbReference>